<evidence type="ECO:0000313" key="8">
    <source>
        <dbReference type="Proteomes" id="UP000002505"/>
    </source>
</evidence>
<evidence type="ECO:0000256" key="4">
    <source>
        <dbReference type="PROSITE-ProRule" id="PRU01100"/>
    </source>
</evidence>
<gene>
    <name evidence="7" type="ordered locus">Achl_0154</name>
</gene>
<dbReference type="CAZy" id="GH26">
    <property type="family name" value="Glycoside Hydrolase Family 26"/>
</dbReference>
<evidence type="ECO:0000256" key="2">
    <source>
        <dbReference type="ARBA" id="ARBA00022801"/>
    </source>
</evidence>
<dbReference type="HOGENOM" id="CLU_035157_1_0_11"/>
<dbReference type="EMBL" id="CP001341">
    <property type="protein sequence ID" value="ACL38157.1"/>
    <property type="molecule type" value="Genomic_DNA"/>
</dbReference>
<protein>
    <recommendedName>
        <fullName evidence="6">GH26 domain-containing protein</fullName>
    </recommendedName>
</protein>
<evidence type="ECO:0000256" key="1">
    <source>
        <dbReference type="ARBA" id="ARBA00007754"/>
    </source>
</evidence>
<keyword evidence="5" id="KW-0812">Transmembrane</keyword>
<dbReference type="RefSeq" id="WP_012630893.1">
    <property type="nucleotide sequence ID" value="NC_011886.1"/>
</dbReference>
<dbReference type="PROSITE" id="PS51764">
    <property type="entry name" value="GH26"/>
    <property type="match status" value="1"/>
</dbReference>
<keyword evidence="5" id="KW-1133">Transmembrane helix</keyword>
<reference evidence="7" key="1">
    <citation type="submission" date="2009-01" db="EMBL/GenBank/DDBJ databases">
        <title>Complete sequence of chromosome of Arthrobacter chlorophenolicus A6.</title>
        <authorList>
            <consortium name="US DOE Joint Genome Institute"/>
            <person name="Lucas S."/>
            <person name="Copeland A."/>
            <person name="Lapidus A."/>
            <person name="Glavina del Rio T."/>
            <person name="Tice H."/>
            <person name="Bruce D."/>
            <person name="Goodwin L."/>
            <person name="Pitluck S."/>
            <person name="Goltsman E."/>
            <person name="Clum A."/>
            <person name="Larimer F."/>
            <person name="Land M."/>
            <person name="Hauser L."/>
            <person name="Kyrpides N."/>
            <person name="Mikhailova N."/>
            <person name="Jansson J."/>
            <person name="Richardson P."/>
        </authorList>
    </citation>
    <scope>NUCLEOTIDE SEQUENCE [LARGE SCALE GENOMIC DNA]</scope>
    <source>
        <strain evidence="7">A6</strain>
    </source>
</reference>
<evidence type="ECO:0000256" key="5">
    <source>
        <dbReference type="SAM" id="Phobius"/>
    </source>
</evidence>
<comment type="similarity">
    <text evidence="1 4">Belongs to the glycosyl hydrolase 26 family.</text>
</comment>
<dbReference type="PANTHER" id="PTHR40079:SF4">
    <property type="entry name" value="GH26 DOMAIN-CONTAINING PROTEIN-RELATED"/>
    <property type="match status" value="1"/>
</dbReference>
<keyword evidence="2 4" id="KW-0378">Hydrolase</keyword>
<keyword evidence="8" id="KW-1185">Reference proteome</keyword>
<name>B8H8Z8_PSECP</name>
<dbReference type="eggNOG" id="COG4124">
    <property type="taxonomic scope" value="Bacteria"/>
</dbReference>
<dbReference type="STRING" id="452863.Achl_0154"/>
<feature type="active site" description="Proton donor" evidence="4">
    <location>
        <position position="180"/>
    </location>
</feature>
<feature type="active site" description="Nucleophile" evidence="4">
    <location>
        <position position="333"/>
    </location>
</feature>
<keyword evidence="5" id="KW-0472">Membrane</keyword>
<feature type="transmembrane region" description="Helical" evidence="5">
    <location>
        <begin position="20"/>
        <end position="41"/>
    </location>
</feature>
<dbReference type="InterPro" id="IPR000805">
    <property type="entry name" value="Glyco_hydro_26"/>
</dbReference>
<dbReference type="Proteomes" id="UP000002505">
    <property type="component" value="Chromosome"/>
</dbReference>
<dbReference type="AlphaFoldDB" id="B8H8Z8"/>
<dbReference type="KEGG" id="ach:Achl_0154"/>
<dbReference type="GO" id="GO:0016985">
    <property type="term" value="F:mannan endo-1,4-beta-mannosidase activity"/>
    <property type="evidence" value="ECO:0007669"/>
    <property type="project" value="InterPro"/>
</dbReference>
<feature type="domain" description="GH26" evidence="6">
    <location>
        <begin position="27"/>
        <end position="403"/>
    </location>
</feature>
<keyword evidence="3 4" id="KW-0326">Glycosidase</keyword>
<dbReference type="GO" id="GO:0006080">
    <property type="term" value="P:substituted mannan metabolic process"/>
    <property type="evidence" value="ECO:0007669"/>
    <property type="project" value="InterPro"/>
</dbReference>
<dbReference type="InterPro" id="IPR022790">
    <property type="entry name" value="GH26_dom"/>
</dbReference>
<evidence type="ECO:0000259" key="6">
    <source>
        <dbReference type="PROSITE" id="PS51764"/>
    </source>
</evidence>
<dbReference type="PANTHER" id="PTHR40079">
    <property type="entry name" value="MANNAN ENDO-1,4-BETA-MANNOSIDASE E-RELATED"/>
    <property type="match status" value="1"/>
</dbReference>
<accession>B8H8Z8</accession>
<evidence type="ECO:0000256" key="3">
    <source>
        <dbReference type="ARBA" id="ARBA00023295"/>
    </source>
</evidence>
<organism evidence="7 8">
    <name type="scientific">Pseudarthrobacter chlorophenolicus (strain ATCC 700700 / DSM 12829 / CIP 107037 / JCM 12360 / KCTC 9906 / NCIMB 13794 / A6)</name>
    <name type="common">Arthrobacter chlorophenolicus</name>
    <dbReference type="NCBI Taxonomy" id="452863"/>
    <lineage>
        <taxon>Bacteria</taxon>
        <taxon>Bacillati</taxon>
        <taxon>Actinomycetota</taxon>
        <taxon>Actinomycetes</taxon>
        <taxon>Micrococcales</taxon>
        <taxon>Micrococcaceae</taxon>
        <taxon>Pseudarthrobacter</taxon>
    </lineage>
</organism>
<sequence>MPDDDSGQETGQKESFGSGIRGWVLPVAAAVVAAGFGGVSISNGLADRDRANQEAAASQSAAAVPVCQVVDRKDLIPASGALFGVNLNLDAKPLSRYAADLGRKPAVSVSFADFPYTGAEKAHLQAAAAQIRDDGHMMLLTLEPKQGLAAVTADVIDELVQDLVSINNQGVPVIVRFAHEMNGSWYPWSQQPVEYKAVFTRVADAVHSRAPGSAMMWAPNYGGGYPFAGGQFEAKPGSADFAALDTDGDGVLTMADDSYAPYYPGDEAVDWVGMSLYHWGAKYPWGENELPEANKFADQLTGNYIGANGDDSLLTDFYHVYGADHGKPVAIPETAALYNPAAGGASEADIKRGWWEQVFGPETHAAFPDLKMVNWFEWDKNEVEVNGRVDWTVTNTPAIRDAFTAALPDWLEYGTGTACRPAGT</sequence>
<dbReference type="InterPro" id="IPR017853">
    <property type="entry name" value="GH"/>
</dbReference>
<evidence type="ECO:0000313" key="7">
    <source>
        <dbReference type="EMBL" id="ACL38157.1"/>
    </source>
</evidence>
<dbReference type="Gene3D" id="3.20.20.80">
    <property type="entry name" value="Glycosidases"/>
    <property type="match status" value="1"/>
</dbReference>
<dbReference type="SUPFAM" id="SSF51445">
    <property type="entry name" value="(Trans)glycosidases"/>
    <property type="match status" value="1"/>
</dbReference>
<proteinExistence type="inferred from homology"/>
<dbReference type="Pfam" id="PF02156">
    <property type="entry name" value="Glyco_hydro_26"/>
    <property type="match status" value="1"/>
</dbReference>